<organism evidence="3 4">
    <name type="scientific">Halosimplex rubrum</name>
    <dbReference type="NCBI Taxonomy" id="869889"/>
    <lineage>
        <taxon>Archaea</taxon>
        <taxon>Methanobacteriati</taxon>
        <taxon>Methanobacteriota</taxon>
        <taxon>Stenosarchaea group</taxon>
        <taxon>Halobacteria</taxon>
        <taxon>Halobacteriales</taxon>
        <taxon>Haloarculaceae</taxon>
        <taxon>Halosimplex</taxon>
    </lineage>
</organism>
<dbReference type="KEGG" id="hrr:HZS55_10890"/>
<keyword evidence="4" id="KW-1185">Reference proteome</keyword>
<dbReference type="Proteomes" id="UP000509667">
    <property type="component" value="Chromosome"/>
</dbReference>
<dbReference type="InterPro" id="IPR036388">
    <property type="entry name" value="WH-like_DNA-bd_sf"/>
</dbReference>
<evidence type="ECO:0000256" key="1">
    <source>
        <dbReference type="SAM" id="MobiDB-lite"/>
    </source>
</evidence>
<feature type="compositionally biased region" description="Basic and acidic residues" evidence="1">
    <location>
        <begin position="10"/>
        <end position="29"/>
    </location>
</feature>
<dbReference type="Gene3D" id="1.10.10.10">
    <property type="entry name" value="Winged helix-like DNA-binding domain superfamily/Winged helix DNA-binding domain"/>
    <property type="match status" value="1"/>
</dbReference>
<dbReference type="AlphaFoldDB" id="A0A7D5P551"/>
<accession>A0A7D5P551</accession>
<evidence type="ECO:0000313" key="3">
    <source>
        <dbReference type="EMBL" id="QLH77778.1"/>
    </source>
</evidence>
<evidence type="ECO:0000259" key="2">
    <source>
        <dbReference type="Pfam" id="PF24035"/>
    </source>
</evidence>
<evidence type="ECO:0000313" key="4">
    <source>
        <dbReference type="Proteomes" id="UP000509667"/>
    </source>
</evidence>
<dbReference type="RefSeq" id="WP_179911696.1">
    <property type="nucleotide sequence ID" value="NZ_CP058910.1"/>
</dbReference>
<protein>
    <recommendedName>
        <fullName evidence="2">DUF7344 domain-containing protein</fullName>
    </recommendedName>
</protein>
<sequence length="161" mass="17581">MGSEQPPESRSSDDDRRRAGDPHGARGESDASAEDATSTSTTERGSRDAASERPVSVDDLFELLARPGNRFTLAYLSRADGPVPYEDLVENVVDGAETPGDLSRDDFRDQVATRLVHSNLPKLDDAGLVEYDRERRTVRATEATAVAVPYLELAMDQFPAE</sequence>
<proteinExistence type="predicted"/>
<dbReference type="InterPro" id="IPR055768">
    <property type="entry name" value="DUF7344"/>
</dbReference>
<feature type="region of interest" description="Disordered" evidence="1">
    <location>
        <begin position="1"/>
        <end position="56"/>
    </location>
</feature>
<dbReference type="GeneID" id="56078375"/>
<reference evidence="3 4" key="1">
    <citation type="submission" date="2020-07" db="EMBL/GenBank/DDBJ databases">
        <title>Halosimplex pelagicum sp. nov. and Halosimplex rubrum sp. nov., isolated from salted brown alga Laminaria, and emended description of the genus Halosimplex.</title>
        <authorList>
            <person name="Cui H."/>
        </authorList>
    </citation>
    <scope>NUCLEOTIDE SEQUENCE [LARGE SCALE GENOMIC DNA]</scope>
    <source>
        <strain evidence="3 4">R27</strain>
    </source>
</reference>
<dbReference type="EMBL" id="CP058910">
    <property type="protein sequence ID" value="QLH77778.1"/>
    <property type="molecule type" value="Genomic_DNA"/>
</dbReference>
<name>A0A7D5P551_9EURY</name>
<gene>
    <name evidence="3" type="ORF">HZS55_10890</name>
</gene>
<dbReference type="OrthoDB" id="21363at2157"/>
<dbReference type="Pfam" id="PF24035">
    <property type="entry name" value="DUF7344"/>
    <property type="match status" value="1"/>
</dbReference>
<feature type="domain" description="DUF7344" evidence="2">
    <location>
        <begin position="61"/>
        <end position="139"/>
    </location>
</feature>
<feature type="compositionally biased region" description="Low complexity" evidence="1">
    <location>
        <begin position="34"/>
        <end position="43"/>
    </location>
</feature>